<keyword evidence="1" id="KW-0234">DNA repair</keyword>
<dbReference type="EC" id="5.6.2.3" evidence="1"/>
<keyword evidence="1" id="KW-0547">Nucleotide-binding</keyword>
<dbReference type="Pfam" id="PF14214">
    <property type="entry name" value="Helitron_like_N"/>
    <property type="match status" value="1"/>
</dbReference>
<accession>A0A9N9TAQ7</accession>
<evidence type="ECO:0000256" key="1">
    <source>
        <dbReference type="RuleBase" id="RU363044"/>
    </source>
</evidence>
<dbReference type="GO" id="GO:0005524">
    <property type="term" value="F:ATP binding"/>
    <property type="evidence" value="ECO:0007669"/>
    <property type="project" value="UniProtKB-KW"/>
</dbReference>
<keyword evidence="1" id="KW-0233">DNA recombination</keyword>
<comment type="catalytic activity">
    <reaction evidence="1">
        <text>ATP + H2O = ADP + phosphate + H(+)</text>
        <dbReference type="Rhea" id="RHEA:13065"/>
        <dbReference type="ChEBI" id="CHEBI:15377"/>
        <dbReference type="ChEBI" id="CHEBI:15378"/>
        <dbReference type="ChEBI" id="CHEBI:30616"/>
        <dbReference type="ChEBI" id="CHEBI:43474"/>
        <dbReference type="ChEBI" id="CHEBI:456216"/>
        <dbReference type="EC" id="5.6.2.3"/>
    </reaction>
</comment>
<dbReference type="PANTHER" id="PTHR10492:SF57">
    <property type="entry name" value="ATP-DEPENDENT DNA HELICASE"/>
    <property type="match status" value="1"/>
</dbReference>
<dbReference type="InterPro" id="IPR027417">
    <property type="entry name" value="P-loop_NTPase"/>
</dbReference>
<feature type="domain" description="DNA helicase Pif1-like DEAD-box helicase" evidence="2">
    <location>
        <begin position="282"/>
        <end position="489"/>
    </location>
</feature>
<comment type="cofactor">
    <cofactor evidence="1">
        <name>Mg(2+)</name>
        <dbReference type="ChEBI" id="CHEBI:18420"/>
    </cofactor>
</comment>
<keyword evidence="1" id="KW-0347">Helicase</keyword>
<dbReference type="AlphaFoldDB" id="A0A9N9TAQ7"/>
<dbReference type="GO" id="GO:0000723">
    <property type="term" value="P:telomere maintenance"/>
    <property type="evidence" value="ECO:0007669"/>
    <property type="project" value="InterPro"/>
</dbReference>
<dbReference type="EMBL" id="OU898283">
    <property type="protein sequence ID" value="CAG9839864.1"/>
    <property type="molecule type" value="Genomic_DNA"/>
</dbReference>
<comment type="similarity">
    <text evidence="1">Belongs to the helicase family.</text>
</comment>
<dbReference type="InterPro" id="IPR010285">
    <property type="entry name" value="DNA_helicase_pif1-like_DEAD"/>
</dbReference>
<evidence type="ECO:0000313" key="5">
    <source>
        <dbReference type="Proteomes" id="UP001153709"/>
    </source>
</evidence>
<keyword evidence="1" id="KW-0378">Hydrolase</keyword>
<dbReference type="Proteomes" id="UP001153709">
    <property type="component" value="Chromosome 8"/>
</dbReference>
<evidence type="ECO:0000259" key="3">
    <source>
        <dbReference type="Pfam" id="PF14214"/>
    </source>
</evidence>
<evidence type="ECO:0000313" key="4">
    <source>
        <dbReference type="EMBL" id="CAG9839864.1"/>
    </source>
</evidence>
<dbReference type="PANTHER" id="PTHR10492">
    <property type="match status" value="1"/>
</dbReference>
<sequence>MYVRVEGDRLNYLRSHQNALRSSNYTTLQDYVYNRATEENTTVGRVVILPSTFIGWPRNMIERYQDAMAIIRKFGKPHFFITMTCNRNYIEKGHVFGNPATVIYTIKFKKRGLRHAHILVTVSSNDIIRDLLEVEKVICAELPDPDLDPNLYHKVKSHMIHDPCRTFNPLFPCMKMINVPRNIPNNIRKKPWKNRIACLYIADAKMATISYLKTVVWITDGLFLTTNFSSANTTVTLMLNTVVVSKLLNIFTIRSFTVNPTTTVMSSEDADVQFQELYNTTTPEQRMVIDTVVKKINDNTLSTKMMYIDAPAGCGKIYIQRILILYAKSKSIVCLSTAFTGIAASLMEGGRTIHNLFKLPLQLNGDAVSSLSIESPHAKYLKKASIIMIDEASTTPGAAIDRLYKDLYRGQPEADHAFAGKIVLMSGDFRQTLPVIPKAGRARTVEGSIKRNPLWRKVEKFTLSKNMRVNEGEDNFANYLLSIGNGTAGENITLPNNIKGEGDVVEFVYGNIQNFIAEGLLTELAILVPTNDDCAQLNQKVCLC</sequence>
<dbReference type="SUPFAM" id="SSF52540">
    <property type="entry name" value="P-loop containing nucleoside triphosphate hydrolases"/>
    <property type="match status" value="1"/>
</dbReference>
<evidence type="ECO:0000259" key="2">
    <source>
        <dbReference type="Pfam" id="PF05970"/>
    </source>
</evidence>
<gene>
    <name evidence="4" type="ORF">DIABBA_LOCUS12588</name>
</gene>
<protein>
    <recommendedName>
        <fullName evidence="1">ATP-dependent DNA helicase</fullName>
        <ecNumber evidence="1">5.6.2.3</ecNumber>
    </recommendedName>
</protein>
<proteinExistence type="inferred from homology"/>
<dbReference type="GO" id="GO:0016787">
    <property type="term" value="F:hydrolase activity"/>
    <property type="evidence" value="ECO:0007669"/>
    <property type="project" value="UniProtKB-KW"/>
</dbReference>
<dbReference type="Gene3D" id="3.40.50.300">
    <property type="entry name" value="P-loop containing nucleotide triphosphate hydrolases"/>
    <property type="match status" value="1"/>
</dbReference>
<dbReference type="OrthoDB" id="272985at2759"/>
<dbReference type="GO" id="GO:0043139">
    <property type="term" value="F:5'-3' DNA helicase activity"/>
    <property type="evidence" value="ECO:0007669"/>
    <property type="project" value="UniProtKB-EC"/>
</dbReference>
<keyword evidence="1" id="KW-0227">DNA damage</keyword>
<dbReference type="GO" id="GO:0006310">
    <property type="term" value="P:DNA recombination"/>
    <property type="evidence" value="ECO:0007669"/>
    <property type="project" value="UniProtKB-KW"/>
</dbReference>
<dbReference type="InterPro" id="IPR025476">
    <property type="entry name" value="Helitron_helicase-like"/>
</dbReference>
<keyword evidence="5" id="KW-1185">Reference proteome</keyword>
<dbReference type="Pfam" id="PF05970">
    <property type="entry name" value="PIF1"/>
    <property type="match status" value="1"/>
</dbReference>
<organism evidence="4 5">
    <name type="scientific">Diabrotica balteata</name>
    <name type="common">Banded cucumber beetle</name>
    <dbReference type="NCBI Taxonomy" id="107213"/>
    <lineage>
        <taxon>Eukaryota</taxon>
        <taxon>Metazoa</taxon>
        <taxon>Ecdysozoa</taxon>
        <taxon>Arthropoda</taxon>
        <taxon>Hexapoda</taxon>
        <taxon>Insecta</taxon>
        <taxon>Pterygota</taxon>
        <taxon>Neoptera</taxon>
        <taxon>Endopterygota</taxon>
        <taxon>Coleoptera</taxon>
        <taxon>Polyphaga</taxon>
        <taxon>Cucujiformia</taxon>
        <taxon>Chrysomeloidea</taxon>
        <taxon>Chrysomelidae</taxon>
        <taxon>Galerucinae</taxon>
        <taxon>Diabroticina</taxon>
        <taxon>Diabroticites</taxon>
        <taxon>Diabrotica</taxon>
    </lineage>
</organism>
<reference evidence="4" key="1">
    <citation type="submission" date="2022-01" db="EMBL/GenBank/DDBJ databases">
        <authorList>
            <person name="King R."/>
        </authorList>
    </citation>
    <scope>NUCLEOTIDE SEQUENCE</scope>
</reference>
<keyword evidence="1" id="KW-0067">ATP-binding</keyword>
<dbReference type="GO" id="GO:0006281">
    <property type="term" value="P:DNA repair"/>
    <property type="evidence" value="ECO:0007669"/>
    <property type="project" value="UniProtKB-KW"/>
</dbReference>
<feature type="domain" description="Helitron helicase-like" evidence="3">
    <location>
        <begin position="1"/>
        <end position="87"/>
    </location>
</feature>
<name>A0A9N9TAQ7_DIABA</name>